<accession>A0A517P935</accession>
<reference evidence="2 3" key="1">
    <citation type="submission" date="2019-02" db="EMBL/GenBank/DDBJ databases">
        <title>Deep-cultivation of Planctomycetes and their phenomic and genomic characterization uncovers novel biology.</title>
        <authorList>
            <person name="Wiegand S."/>
            <person name="Jogler M."/>
            <person name="Boedeker C."/>
            <person name="Pinto D."/>
            <person name="Vollmers J."/>
            <person name="Rivas-Marin E."/>
            <person name="Kohn T."/>
            <person name="Peeters S.H."/>
            <person name="Heuer A."/>
            <person name="Rast P."/>
            <person name="Oberbeckmann S."/>
            <person name="Bunk B."/>
            <person name="Jeske O."/>
            <person name="Meyerdierks A."/>
            <person name="Storesund J.E."/>
            <person name="Kallscheuer N."/>
            <person name="Luecker S."/>
            <person name="Lage O.M."/>
            <person name="Pohl T."/>
            <person name="Merkel B.J."/>
            <person name="Hornburger P."/>
            <person name="Mueller R.-W."/>
            <person name="Bruemmer F."/>
            <person name="Labrenz M."/>
            <person name="Spormann A.M."/>
            <person name="Op den Camp H."/>
            <person name="Overmann J."/>
            <person name="Amann R."/>
            <person name="Jetten M.S.M."/>
            <person name="Mascher T."/>
            <person name="Medema M.H."/>
            <person name="Devos D.P."/>
            <person name="Kaster A.-K."/>
            <person name="Ovreas L."/>
            <person name="Rohde M."/>
            <person name="Galperin M.Y."/>
            <person name="Jogler C."/>
        </authorList>
    </citation>
    <scope>NUCLEOTIDE SEQUENCE [LARGE SCALE GENOMIC DNA]</scope>
    <source>
        <strain evidence="2 3">CA12</strain>
    </source>
</reference>
<name>A0A517P935_9PLAN</name>
<dbReference type="PROSITE" id="PS51257">
    <property type="entry name" value="PROKAR_LIPOPROTEIN"/>
    <property type="match status" value="1"/>
</dbReference>
<evidence type="ECO:0000313" key="3">
    <source>
        <dbReference type="Proteomes" id="UP000318741"/>
    </source>
</evidence>
<dbReference type="RefSeq" id="WP_145358772.1">
    <property type="nucleotide sequence ID" value="NZ_CP036265.1"/>
</dbReference>
<dbReference type="AlphaFoldDB" id="A0A517P935"/>
<dbReference type="EMBL" id="CP036265">
    <property type="protein sequence ID" value="QDT15878.1"/>
    <property type="molecule type" value="Genomic_DNA"/>
</dbReference>
<evidence type="ECO:0000313" key="2">
    <source>
        <dbReference type="EMBL" id="QDT15878.1"/>
    </source>
</evidence>
<feature type="region of interest" description="Disordered" evidence="1">
    <location>
        <begin position="134"/>
        <end position="172"/>
    </location>
</feature>
<keyword evidence="3" id="KW-1185">Reference proteome</keyword>
<sequence length="172" mass="18415">MTRPLRRLLGWSVAAALGLWVGGCWVSARGGHERFVRTASDLGGRVGSLTPPIGFYSEYGVGFPDRRPPLTDEEVSRLARSTSGLLDGVVRIHAPAEDAMTEEQIATLLRTAPAVSSVYARGGWWSLGADRDIAFYPDPEEDDGPHVAEPPCDDSPQHGPADAPEITPPPST</sequence>
<dbReference type="Proteomes" id="UP000318741">
    <property type="component" value="Chromosome"/>
</dbReference>
<gene>
    <name evidence="2" type="ORF">CA12_19740</name>
</gene>
<protein>
    <submittedName>
        <fullName evidence="2">Uncharacterized protein</fullName>
    </submittedName>
</protein>
<dbReference type="KEGG" id="acaf:CA12_19740"/>
<evidence type="ECO:0000256" key="1">
    <source>
        <dbReference type="SAM" id="MobiDB-lite"/>
    </source>
</evidence>
<organism evidence="2 3">
    <name type="scientific">Alienimonas californiensis</name>
    <dbReference type="NCBI Taxonomy" id="2527989"/>
    <lineage>
        <taxon>Bacteria</taxon>
        <taxon>Pseudomonadati</taxon>
        <taxon>Planctomycetota</taxon>
        <taxon>Planctomycetia</taxon>
        <taxon>Planctomycetales</taxon>
        <taxon>Planctomycetaceae</taxon>
        <taxon>Alienimonas</taxon>
    </lineage>
</organism>
<proteinExistence type="predicted"/>